<dbReference type="SUPFAM" id="SSF55729">
    <property type="entry name" value="Acyl-CoA N-acyltransferases (Nat)"/>
    <property type="match status" value="2"/>
</dbReference>
<dbReference type="CDD" id="cd04301">
    <property type="entry name" value="NAT_SF"/>
    <property type="match status" value="1"/>
</dbReference>
<dbReference type="InterPro" id="IPR050832">
    <property type="entry name" value="Bact_Acetyltransf"/>
</dbReference>
<dbReference type="RefSeq" id="WP_387714264.1">
    <property type="nucleotide sequence ID" value="NZ_JBIAPI010000001.1"/>
</dbReference>
<feature type="domain" description="N-acetyltransferase" evidence="3">
    <location>
        <begin position="22"/>
        <end position="166"/>
    </location>
</feature>
<protein>
    <submittedName>
        <fullName evidence="4">GNAT family N-acetyltransferase</fullName>
        <ecNumber evidence="4">2.3.1.-</ecNumber>
    </submittedName>
</protein>
<dbReference type="InterPro" id="IPR000182">
    <property type="entry name" value="GNAT_dom"/>
</dbReference>
<evidence type="ECO:0000259" key="3">
    <source>
        <dbReference type="PROSITE" id="PS51186"/>
    </source>
</evidence>
<dbReference type="Proteomes" id="UP001601948">
    <property type="component" value="Unassembled WGS sequence"/>
</dbReference>
<dbReference type="PANTHER" id="PTHR43877:SF1">
    <property type="entry name" value="ACETYLTRANSFERASE"/>
    <property type="match status" value="1"/>
</dbReference>
<evidence type="ECO:0000313" key="5">
    <source>
        <dbReference type="Proteomes" id="UP001601948"/>
    </source>
</evidence>
<dbReference type="EC" id="2.3.1.-" evidence="4"/>
<accession>A0ABW6QMC5</accession>
<dbReference type="PANTHER" id="PTHR43877">
    <property type="entry name" value="AMINOALKYLPHOSPHONATE N-ACETYLTRANSFERASE-RELATED-RELATED"/>
    <property type="match status" value="1"/>
</dbReference>
<keyword evidence="1 4" id="KW-0808">Transferase</keyword>
<evidence type="ECO:0000256" key="2">
    <source>
        <dbReference type="ARBA" id="ARBA00023315"/>
    </source>
</evidence>
<comment type="caution">
    <text evidence="4">The sequence shown here is derived from an EMBL/GenBank/DDBJ whole genome shotgun (WGS) entry which is preliminary data.</text>
</comment>
<dbReference type="InterPro" id="IPR016181">
    <property type="entry name" value="Acyl_CoA_acyltransferase"/>
</dbReference>
<keyword evidence="2 4" id="KW-0012">Acyltransferase</keyword>
<dbReference type="Gene3D" id="3.40.630.30">
    <property type="match status" value="1"/>
</dbReference>
<dbReference type="PROSITE" id="PS51186">
    <property type="entry name" value="GNAT"/>
    <property type="match status" value="1"/>
</dbReference>
<sequence length="341" mass="37060">MEIRSFDVDRASEAELVGYHHLVVASAAVDAPEVLPLSYDTVLGDLRHPHVAFGPTRHWAAWGTDGLVGFARVGFPGAENTHVAMVEITVLPQQRRRGIGTELLQTVQPALRADGRTLLQGWAVVKGGAGDHWAAALGFECVHTGVRQRLVFAETDQSLWEVDPPPGYRLARWVSEAPEELVASYAHAKGAIRDMPAWAVGYQIPDWTAERMRAEEVATRERGIERRVVVAVCEATGAVVGITEVMLYPHRADQALQGDTAVLAAHRGYGLGRCLKAAMARWLVADKPQLKWVNTSSAVSNSHMLRVNRQIGYHIVRTTIVVEHAIADLESAGGTLPSASG</sequence>
<evidence type="ECO:0000313" key="4">
    <source>
        <dbReference type="EMBL" id="MFF3222366.1"/>
    </source>
</evidence>
<organism evidence="4 5">
    <name type="scientific">Nocardia suismassiliense</name>
    <dbReference type="NCBI Taxonomy" id="2077092"/>
    <lineage>
        <taxon>Bacteria</taxon>
        <taxon>Bacillati</taxon>
        <taxon>Actinomycetota</taxon>
        <taxon>Actinomycetes</taxon>
        <taxon>Mycobacteriales</taxon>
        <taxon>Nocardiaceae</taxon>
        <taxon>Nocardia</taxon>
    </lineage>
</organism>
<name>A0ABW6QMC5_9NOCA</name>
<keyword evidence="5" id="KW-1185">Reference proteome</keyword>
<evidence type="ECO:0000256" key="1">
    <source>
        <dbReference type="ARBA" id="ARBA00022679"/>
    </source>
</evidence>
<dbReference type="EMBL" id="JBIAPI010000001">
    <property type="protein sequence ID" value="MFF3222366.1"/>
    <property type="molecule type" value="Genomic_DNA"/>
</dbReference>
<gene>
    <name evidence="4" type="ORF">ACFYV7_06180</name>
</gene>
<dbReference type="GO" id="GO:0016746">
    <property type="term" value="F:acyltransferase activity"/>
    <property type="evidence" value="ECO:0007669"/>
    <property type="project" value="UniProtKB-KW"/>
</dbReference>
<dbReference type="Pfam" id="PF00583">
    <property type="entry name" value="Acetyltransf_1"/>
    <property type="match status" value="1"/>
</dbReference>
<reference evidence="4 5" key="1">
    <citation type="submission" date="2024-10" db="EMBL/GenBank/DDBJ databases">
        <title>The Natural Products Discovery Center: Release of the First 8490 Sequenced Strains for Exploring Actinobacteria Biosynthetic Diversity.</title>
        <authorList>
            <person name="Kalkreuter E."/>
            <person name="Kautsar S.A."/>
            <person name="Yang D."/>
            <person name="Bader C.D."/>
            <person name="Teijaro C.N."/>
            <person name="Fluegel L."/>
            <person name="Davis C.M."/>
            <person name="Simpson J.R."/>
            <person name="Lauterbach L."/>
            <person name="Steele A.D."/>
            <person name="Gui C."/>
            <person name="Meng S."/>
            <person name="Li G."/>
            <person name="Viehrig K."/>
            <person name="Ye F."/>
            <person name="Su P."/>
            <person name="Kiefer A.F."/>
            <person name="Nichols A."/>
            <person name="Cepeda A.J."/>
            <person name="Yan W."/>
            <person name="Fan B."/>
            <person name="Jiang Y."/>
            <person name="Adhikari A."/>
            <person name="Zheng C.-J."/>
            <person name="Schuster L."/>
            <person name="Cowan T.M."/>
            <person name="Smanski M.J."/>
            <person name="Chevrette M.G."/>
            <person name="De Carvalho L.P.S."/>
            <person name="Shen B."/>
        </authorList>
    </citation>
    <scope>NUCLEOTIDE SEQUENCE [LARGE SCALE GENOMIC DNA]</scope>
    <source>
        <strain evidence="4 5">NPDC003040</strain>
    </source>
</reference>
<proteinExistence type="predicted"/>